<dbReference type="AlphaFoldDB" id="M7SY52"/>
<accession>M7SY52</accession>
<evidence type="ECO:0000256" key="1">
    <source>
        <dbReference type="ARBA" id="ARBA00022559"/>
    </source>
</evidence>
<keyword evidence="2" id="KW-0479">Metal-binding</keyword>
<dbReference type="GO" id="GO:0046872">
    <property type="term" value="F:metal ion binding"/>
    <property type="evidence" value="ECO:0007669"/>
    <property type="project" value="UniProtKB-UniRule"/>
</dbReference>
<evidence type="ECO:0000313" key="8">
    <source>
        <dbReference type="Proteomes" id="UP000012174"/>
    </source>
</evidence>
<dbReference type="GO" id="GO:0004601">
    <property type="term" value="F:peroxidase activity"/>
    <property type="evidence" value="ECO:0007669"/>
    <property type="project" value="UniProtKB-KW"/>
</dbReference>
<comment type="similarity">
    <text evidence="4">Belongs to the peroxidase family.</text>
</comment>
<keyword evidence="3 5" id="KW-0560">Oxidoreductase</keyword>
<dbReference type="Proteomes" id="UP000012174">
    <property type="component" value="Unassembled WGS sequence"/>
</dbReference>
<organism evidence="7 8">
    <name type="scientific">Eutypa lata (strain UCR-EL1)</name>
    <name type="common">Grapevine dieback disease fungus</name>
    <name type="synonym">Eutypa armeniacae</name>
    <dbReference type="NCBI Taxonomy" id="1287681"/>
    <lineage>
        <taxon>Eukaryota</taxon>
        <taxon>Fungi</taxon>
        <taxon>Dikarya</taxon>
        <taxon>Ascomycota</taxon>
        <taxon>Pezizomycotina</taxon>
        <taxon>Sordariomycetes</taxon>
        <taxon>Xylariomycetidae</taxon>
        <taxon>Xylariales</taxon>
        <taxon>Diatrypaceae</taxon>
        <taxon>Eutypa</taxon>
    </lineage>
</organism>
<dbReference type="OrthoDB" id="5985073at2759"/>
<keyword evidence="2" id="KW-0408">Iron</keyword>
<dbReference type="OMA" id="THDAKAG"/>
<dbReference type="KEGG" id="ela:UCREL1_3758"/>
<evidence type="ECO:0000256" key="5">
    <source>
        <dbReference type="RuleBase" id="RU363051"/>
    </source>
</evidence>
<keyword evidence="8" id="KW-1185">Reference proteome</keyword>
<keyword evidence="1 5" id="KW-0575">Peroxidase</keyword>
<evidence type="ECO:0000256" key="2">
    <source>
        <dbReference type="ARBA" id="ARBA00022617"/>
    </source>
</evidence>
<dbReference type="GO" id="GO:0034599">
    <property type="term" value="P:cellular response to oxidative stress"/>
    <property type="evidence" value="ECO:0007669"/>
    <property type="project" value="InterPro"/>
</dbReference>
<dbReference type="GO" id="GO:0042744">
    <property type="term" value="P:hydrogen peroxide catabolic process"/>
    <property type="evidence" value="ECO:0007669"/>
    <property type="project" value="TreeGrafter"/>
</dbReference>
<dbReference type="Gene3D" id="1.10.420.10">
    <property type="entry name" value="Peroxidase, domain 2"/>
    <property type="match status" value="1"/>
</dbReference>
<dbReference type="GO" id="GO:0020037">
    <property type="term" value="F:heme binding"/>
    <property type="evidence" value="ECO:0007669"/>
    <property type="project" value="UniProtKB-UniRule"/>
</dbReference>
<dbReference type="SUPFAM" id="SSF48113">
    <property type="entry name" value="Heme-dependent peroxidases"/>
    <property type="match status" value="1"/>
</dbReference>
<dbReference type="eggNOG" id="ENOG502QTYX">
    <property type="taxonomic scope" value="Eukaryota"/>
</dbReference>
<dbReference type="PROSITE" id="PS50873">
    <property type="entry name" value="PEROXIDASE_4"/>
    <property type="match status" value="1"/>
</dbReference>
<dbReference type="InterPro" id="IPR044831">
    <property type="entry name" value="Ccp1-like"/>
</dbReference>
<dbReference type="GO" id="GO:0000302">
    <property type="term" value="P:response to reactive oxygen species"/>
    <property type="evidence" value="ECO:0007669"/>
    <property type="project" value="TreeGrafter"/>
</dbReference>
<sequence length="533" mass="57455">MKRQIYAGISVLHAASAAAEYVWPSKYDFLEDVMNLQSGYIRQGFMDAVNPCSFGTNVKGRQNAAEWVRTIYHDMSTHDTATGTGGLDASIAFELDRDENKGDAFNNTLAWMKIFYTVQSSAADLLALGVITASDLCGGPKMSFRAGRVDATEAGPKGVPEPSQDLETHTNIFAKAGFNTSDMITMVACGHTLGGVHNSDFPEITGDTTADEVHMFEGGESNSVFDNAVVTEYLDGSTDNTLVSGSNDTTNSDKRVFAADGNVTMEALADAAAFQTKCADILERMINTVPSTVTLTDVIEPIEVKPYIEAMAVNSDGKIAFEGRIRLRVTERQSDDITLHLTYADRSGANSSTAIETTRATLKGGISSGLHRESFAWYEFATTLDADVGISKFNVHLASAGATEVIDNGGNGFPLDDAILYQETQSCLNYTTVGADLTVTAAVRKNRADEPLVLALAHNIPRQGIMLHRFEVKETAFEKTATEKGGYVIFKAQTQIESSNSRTTFDIILGSGETQSKVEFQNTNPLTDTCASL</sequence>
<evidence type="ECO:0000313" key="7">
    <source>
        <dbReference type="EMBL" id="EMR69212.1"/>
    </source>
</evidence>
<reference evidence="8" key="1">
    <citation type="journal article" date="2013" name="Genome Announc.">
        <title>Draft genome sequence of the grapevine dieback fungus Eutypa lata UCR-EL1.</title>
        <authorList>
            <person name="Blanco-Ulate B."/>
            <person name="Rolshausen P.E."/>
            <person name="Cantu D."/>
        </authorList>
    </citation>
    <scope>NUCLEOTIDE SEQUENCE [LARGE SCALE GENOMIC DNA]</scope>
    <source>
        <strain evidence="8">UCR-EL1</strain>
    </source>
</reference>
<dbReference type="EMBL" id="KB706115">
    <property type="protein sequence ID" value="EMR69212.1"/>
    <property type="molecule type" value="Genomic_DNA"/>
</dbReference>
<name>M7SY52_EUTLA</name>
<dbReference type="InterPro" id="IPR002016">
    <property type="entry name" value="Haem_peroxidase"/>
</dbReference>
<evidence type="ECO:0000256" key="4">
    <source>
        <dbReference type="RuleBase" id="RU004241"/>
    </source>
</evidence>
<gene>
    <name evidence="7" type="ORF">UCREL1_3758</name>
</gene>
<dbReference type="Gene3D" id="1.10.520.10">
    <property type="match status" value="1"/>
</dbReference>
<dbReference type="HOGENOM" id="CLU_004824_4_0_1"/>
<feature type="domain" description="Plant heme peroxidase family profile" evidence="6">
    <location>
        <begin position="121"/>
        <end position="333"/>
    </location>
</feature>
<keyword evidence="2" id="KW-0349">Heme</keyword>
<dbReference type="PRINTS" id="PR00458">
    <property type="entry name" value="PEROXIDASE"/>
</dbReference>
<dbReference type="PANTHER" id="PTHR31356">
    <property type="entry name" value="THYLAKOID LUMENAL 29 KDA PROTEIN, CHLOROPLASTIC-RELATED"/>
    <property type="match status" value="1"/>
</dbReference>
<protein>
    <recommendedName>
        <fullName evidence="5">Peroxidase</fullName>
        <ecNumber evidence="5">1.11.1.-</ecNumber>
    </recommendedName>
</protein>
<proteinExistence type="inferred from homology"/>
<dbReference type="Pfam" id="PF00141">
    <property type="entry name" value="peroxidase"/>
    <property type="match status" value="1"/>
</dbReference>
<dbReference type="EC" id="1.11.1.-" evidence="5"/>
<dbReference type="PANTHER" id="PTHR31356:SF53">
    <property type="entry name" value="HEME PEROXIDASE"/>
    <property type="match status" value="1"/>
</dbReference>
<evidence type="ECO:0000259" key="6">
    <source>
        <dbReference type="PROSITE" id="PS50873"/>
    </source>
</evidence>
<dbReference type="InterPro" id="IPR010255">
    <property type="entry name" value="Haem_peroxidase_sf"/>
</dbReference>
<evidence type="ECO:0000256" key="3">
    <source>
        <dbReference type="ARBA" id="ARBA00023002"/>
    </source>
</evidence>
<dbReference type="STRING" id="1287681.M7SY52"/>